<protein>
    <recommendedName>
        <fullName evidence="4">DUF1850 domain-containing protein</fullName>
    </recommendedName>
</protein>
<sequence length="176" mass="20249">MERFAQKRVVMAVMIGFIFLSAASLWLFYPYQYVLALHTKDTDKPSLFLPVEEGDRFQIKFTHSIHLSDVIEEYEVKDKKLIPVQLIYEDTAVGMPSNAGEGETFKAKDGKYYITGLKGEHKYIDLSVGQVKAKHTILFKDRSYLLKEYVGGGTIVRIQPLYINNWELLRGVNVHE</sequence>
<accession>A0A1H4HGY6</accession>
<dbReference type="Proteomes" id="UP000198584">
    <property type="component" value="Unassembled WGS sequence"/>
</dbReference>
<proteinExistence type="predicted"/>
<dbReference type="Pfam" id="PF08905">
    <property type="entry name" value="DUF1850"/>
    <property type="match status" value="1"/>
</dbReference>
<reference evidence="2 3" key="1">
    <citation type="submission" date="2016-10" db="EMBL/GenBank/DDBJ databases">
        <authorList>
            <person name="de Groot N.N."/>
        </authorList>
    </citation>
    <scope>NUCLEOTIDE SEQUENCE [LARGE SCALE GENOMIC DNA]</scope>
    <source>
        <strain evidence="2 3">CCM7597</strain>
    </source>
</reference>
<keyword evidence="1" id="KW-0812">Transmembrane</keyword>
<evidence type="ECO:0000256" key="1">
    <source>
        <dbReference type="SAM" id="Phobius"/>
    </source>
</evidence>
<dbReference type="OrthoDB" id="4304at2"/>
<evidence type="ECO:0008006" key="4">
    <source>
        <dbReference type="Google" id="ProtNLM"/>
    </source>
</evidence>
<dbReference type="RefSeq" id="WP_093046902.1">
    <property type="nucleotide sequence ID" value="NZ_FNQR01000028.1"/>
</dbReference>
<dbReference type="EMBL" id="FNQR01000028">
    <property type="protein sequence ID" value="SEB20680.1"/>
    <property type="molecule type" value="Genomic_DNA"/>
</dbReference>
<gene>
    <name evidence="2" type="ORF">SAMN05421743_12841</name>
</gene>
<dbReference type="InterPro" id="IPR015001">
    <property type="entry name" value="DUF1850"/>
</dbReference>
<keyword evidence="1" id="KW-1133">Transmembrane helix</keyword>
<keyword evidence="3" id="KW-1185">Reference proteome</keyword>
<dbReference type="STRING" id="571932.SAMN05421743_12841"/>
<name>A0A1H4HGY6_9BACI</name>
<keyword evidence="1" id="KW-0472">Membrane</keyword>
<evidence type="ECO:0000313" key="2">
    <source>
        <dbReference type="EMBL" id="SEB20680.1"/>
    </source>
</evidence>
<feature type="transmembrane region" description="Helical" evidence="1">
    <location>
        <begin position="9"/>
        <end position="29"/>
    </location>
</feature>
<dbReference type="AlphaFoldDB" id="A0A1H4HGY6"/>
<organism evidence="2 3">
    <name type="scientific">Thalassobacillus cyri</name>
    <dbReference type="NCBI Taxonomy" id="571932"/>
    <lineage>
        <taxon>Bacteria</taxon>
        <taxon>Bacillati</taxon>
        <taxon>Bacillota</taxon>
        <taxon>Bacilli</taxon>
        <taxon>Bacillales</taxon>
        <taxon>Bacillaceae</taxon>
        <taxon>Thalassobacillus</taxon>
    </lineage>
</organism>
<evidence type="ECO:0000313" key="3">
    <source>
        <dbReference type="Proteomes" id="UP000198584"/>
    </source>
</evidence>